<keyword evidence="1" id="KW-0472">Membrane</keyword>
<dbReference type="InterPro" id="IPR007445">
    <property type="entry name" value="PilO"/>
</dbReference>
<keyword evidence="1" id="KW-1133">Transmembrane helix</keyword>
<dbReference type="Proteomes" id="UP000603200">
    <property type="component" value="Unassembled WGS sequence"/>
</dbReference>
<organism evidence="2 3">
    <name type="scientific">Winogradskya humida</name>
    <dbReference type="NCBI Taxonomy" id="113566"/>
    <lineage>
        <taxon>Bacteria</taxon>
        <taxon>Bacillati</taxon>
        <taxon>Actinomycetota</taxon>
        <taxon>Actinomycetes</taxon>
        <taxon>Micromonosporales</taxon>
        <taxon>Micromonosporaceae</taxon>
        <taxon>Winogradskya</taxon>
    </lineage>
</organism>
<evidence type="ECO:0008006" key="4">
    <source>
        <dbReference type="Google" id="ProtNLM"/>
    </source>
</evidence>
<dbReference type="RefSeq" id="WP_203842218.1">
    <property type="nucleotide sequence ID" value="NZ_BAAATV010000020.1"/>
</dbReference>
<proteinExistence type="predicted"/>
<dbReference type="PANTHER" id="PTHR39555">
    <property type="entry name" value="FIMBRIAL ASSEMBLY PROTEIN PILO-LIKE PROTEIN-RELATED"/>
    <property type="match status" value="1"/>
</dbReference>
<protein>
    <recommendedName>
        <fullName evidence="4">Type IV pilus assembly protein PilO</fullName>
    </recommendedName>
</protein>
<feature type="transmembrane region" description="Helical" evidence="1">
    <location>
        <begin position="9"/>
        <end position="29"/>
    </location>
</feature>
<gene>
    <name evidence="2" type="ORF">Ahu01nite_083700</name>
</gene>
<keyword evidence="1" id="KW-0812">Transmembrane</keyword>
<keyword evidence="3" id="KW-1185">Reference proteome</keyword>
<name>A0ABQ4A3S7_9ACTN</name>
<evidence type="ECO:0000313" key="2">
    <source>
        <dbReference type="EMBL" id="GIE25268.1"/>
    </source>
</evidence>
<dbReference type="PANTHER" id="PTHR39555:SF1">
    <property type="entry name" value="TYPE IV PILUS INNER MEMBRANE COMPONENT PILO"/>
    <property type="match status" value="1"/>
</dbReference>
<comment type="caution">
    <text evidence="2">The sequence shown here is derived from an EMBL/GenBank/DDBJ whole genome shotgun (WGS) entry which is preliminary data.</text>
</comment>
<reference evidence="2 3" key="1">
    <citation type="submission" date="2021-01" db="EMBL/GenBank/DDBJ databases">
        <title>Whole genome shotgun sequence of Actinoplanes humidus NBRC 14915.</title>
        <authorList>
            <person name="Komaki H."/>
            <person name="Tamura T."/>
        </authorList>
    </citation>
    <scope>NUCLEOTIDE SEQUENCE [LARGE SCALE GENOMIC DNA]</scope>
    <source>
        <strain evidence="2 3">NBRC 14915</strain>
    </source>
</reference>
<dbReference type="EMBL" id="BOMN01000117">
    <property type="protein sequence ID" value="GIE25268.1"/>
    <property type="molecule type" value="Genomic_DNA"/>
</dbReference>
<dbReference type="InterPro" id="IPR014717">
    <property type="entry name" value="Transl_elong_EF1B/ribsomal_bS6"/>
</dbReference>
<sequence length="205" mass="21366">MGARHADRLWMIAGGVVIVVMALVAWFLLISPQYAEAGDLRSQTDTARSQASQLRKRIVALQKDKANLTKLKATLSTYQDALPSDSGVPAFLRQLQAAGNDLGVSVSGVTVGSPTDSTATAGVKELPIQLTVTGSVQELNSFLEQLQGGGQKRAVLITSATWGSAQSAVTADGSTDTTVKQSVDLQLKAFVAPPVGTDAPTVTTD</sequence>
<accession>A0ABQ4A3S7</accession>
<dbReference type="Pfam" id="PF04350">
    <property type="entry name" value="PilO"/>
    <property type="match status" value="1"/>
</dbReference>
<evidence type="ECO:0000313" key="3">
    <source>
        <dbReference type="Proteomes" id="UP000603200"/>
    </source>
</evidence>
<dbReference type="Gene3D" id="3.30.70.60">
    <property type="match status" value="1"/>
</dbReference>
<evidence type="ECO:0000256" key="1">
    <source>
        <dbReference type="SAM" id="Phobius"/>
    </source>
</evidence>